<feature type="transmembrane region" description="Helical" evidence="7">
    <location>
        <begin position="168"/>
        <end position="188"/>
    </location>
</feature>
<dbReference type="PANTHER" id="PTHR43791">
    <property type="entry name" value="PERMEASE-RELATED"/>
    <property type="match status" value="1"/>
</dbReference>
<dbReference type="Gene3D" id="1.20.1250.20">
    <property type="entry name" value="MFS general substrate transporter like domains"/>
    <property type="match status" value="1"/>
</dbReference>
<accession>A0ABR2VFP0</accession>
<feature type="region of interest" description="Disordered" evidence="6">
    <location>
        <begin position="1"/>
        <end position="22"/>
    </location>
</feature>
<keyword evidence="5 7" id="KW-0472">Membrane</keyword>
<feature type="transmembrane region" description="Helical" evidence="7">
    <location>
        <begin position="374"/>
        <end position="395"/>
    </location>
</feature>
<comment type="caution">
    <text evidence="8">The sequence shown here is derived from an EMBL/GenBank/DDBJ whole genome shotgun (WGS) entry which is preliminary data.</text>
</comment>
<feature type="transmembrane region" description="Helical" evidence="7">
    <location>
        <begin position="619"/>
        <end position="641"/>
    </location>
</feature>
<protein>
    <submittedName>
        <fullName evidence="8">Major facilitator superfamily (MFS) profile domain-containing protein</fullName>
    </submittedName>
</protein>
<feature type="region of interest" description="Disordered" evidence="6">
    <location>
        <begin position="659"/>
        <end position="684"/>
    </location>
</feature>
<feature type="transmembrane region" description="Helical" evidence="7">
    <location>
        <begin position="137"/>
        <end position="156"/>
    </location>
</feature>
<evidence type="ECO:0000256" key="7">
    <source>
        <dbReference type="SAM" id="Phobius"/>
    </source>
</evidence>
<evidence type="ECO:0000313" key="9">
    <source>
        <dbReference type="Proteomes" id="UP001408356"/>
    </source>
</evidence>
<keyword evidence="3 7" id="KW-0812">Transmembrane</keyword>
<feature type="transmembrane region" description="Helical" evidence="7">
    <location>
        <begin position="344"/>
        <end position="368"/>
    </location>
</feature>
<dbReference type="Proteomes" id="UP001408356">
    <property type="component" value="Unassembled WGS sequence"/>
</dbReference>
<evidence type="ECO:0000256" key="1">
    <source>
        <dbReference type="ARBA" id="ARBA00004141"/>
    </source>
</evidence>
<gene>
    <name evidence="8" type="ORF">SUNI508_12992</name>
</gene>
<feature type="transmembrane region" description="Helical" evidence="7">
    <location>
        <begin position="312"/>
        <end position="332"/>
    </location>
</feature>
<dbReference type="SUPFAM" id="SSF103473">
    <property type="entry name" value="MFS general substrate transporter"/>
    <property type="match status" value="1"/>
</dbReference>
<dbReference type="EMBL" id="JARVKF010000016">
    <property type="protein sequence ID" value="KAK9425458.1"/>
    <property type="molecule type" value="Genomic_DNA"/>
</dbReference>
<keyword evidence="2" id="KW-0813">Transport</keyword>
<dbReference type="InterPro" id="IPR011701">
    <property type="entry name" value="MFS"/>
</dbReference>
<keyword evidence="9" id="KW-1185">Reference proteome</keyword>
<dbReference type="InterPro" id="IPR036259">
    <property type="entry name" value="MFS_trans_sf"/>
</dbReference>
<dbReference type="PANTHER" id="PTHR43791:SF60">
    <property type="entry name" value="TRANSPORTER, PUTATIVE (AFU_ORTHOLOGUE AFUA_1G17160)-RELATED"/>
    <property type="match status" value="1"/>
</dbReference>
<evidence type="ECO:0000256" key="6">
    <source>
        <dbReference type="SAM" id="MobiDB-lite"/>
    </source>
</evidence>
<name>A0ABR2VFP0_9PEZI</name>
<proteinExistence type="predicted"/>
<comment type="subcellular location">
    <subcellularLocation>
        <location evidence="1">Membrane</location>
        <topology evidence="1">Multi-pass membrane protein</topology>
    </subcellularLocation>
</comment>
<evidence type="ECO:0000256" key="4">
    <source>
        <dbReference type="ARBA" id="ARBA00022989"/>
    </source>
</evidence>
<sequence length="684" mass="76920">MGSPDDIETGPRSVTEYQPEHDKGHVEVGRENIYQSIQPHESYEGGHRFDTYATWSAAEERKVVRKTDIRLLGWLCIMFFGLQLDRGNLSNALADNFLNDLNITSDDYNNGSTIQLMCFLAAEFPVQFLTKRYGFKFILPTMMIMWGMVSWAQCFIVNRAGFYVTRALIGLCEGGFIPGTILMATYFYTSKELSTRLAAFWSTLNIARVISALLAAGILEMRGVGGRPGWFWLFLLEGLLTVVLGVISLLYLPLSPTQTTSFLCRTPWYTEKEEIIMINRILRDDPAKGLTAVKEAATWKDIKEAWSDKSMWGLYFVGLVAYIPATPIQAYLTLTLKRIGFTTFASNMLTAPSAGLQIITMLALAWSSNYFNERAFHCFIGEFWLLPILTALLTIPDGGRDWARFSLITLASGYPYFHPLVASWLSENSFDVKKRAITAATYNVIVQIGSVVGNQIYRSWDAPYYKTGNKVCISICALSLVVFLAQRQYMIYLNKQKEKVWSQMSLEDRVAYQNDQEAREKDGNKRLDFRFHHMGTDKTTTTPKTYPSIVVSGNTNLPLAHSSHSFKNFNSAAMSPVPTSIGAGLLERTATLTARADATTTAAVNRSEQFAWPPAGKSLPFWLAIFIICPVIMVMVGWSVWECKYGSEGNDDVKQALRDKRKAANKKPKKIRTAQISRPAPVKR</sequence>
<reference evidence="8 9" key="1">
    <citation type="journal article" date="2024" name="J. Plant Pathol.">
        <title>Sequence and assembly of the genome of Seiridium unicorne, isolate CBS 538.82, causal agent of cypress canker disease.</title>
        <authorList>
            <person name="Scali E."/>
            <person name="Rocca G.D."/>
            <person name="Danti R."/>
            <person name="Garbelotto M."/>
            <person name="Barberini S."/>
            <person name="Baroncelli R."/>
            <person name="Emiliani G."/>
        </authorList>
    </citation>
    <scope>NUCLEOTIDE SEQUENCE [LARGE SCALE GENOMIC DNA]</scope>
    <source>
        <strain evidence="8 9">BM-138-508</strain>
    </source>
</reference>
<organism evidence="8 9">
    <name type="scientific">Seiridium unicorne</name>
    <dbReference type="NCBI Taxonomy" id="138068"/>
    <lineage>
        <taxon>Eukaryota</taxon>
        <taxon>Fungi</taxon>
        <taxon>Dikarya</taxon>
        <taxon>Ascomycota</taxon>
        <taxon>Pezizomycotina</taxon>
        <taxon>Sordariomycetes</taxon>
        <taxon>Xylariomycetidae</taxon>
        <taxon>Amphisphaeriales</taxon>
        <taxon>Sporocadaceae</taxon>
        <taxon>Seiridium</taxon>
    </lineage>
</organism>
<keyword evidence="4 7" id="KW-1133">Transmembrane helix</keyword>
<evidence type="ECO:0000256" key="3">
    <source>
        <dbReference type="ARBA" id="ARBA00022692"/>
    </source>
</evidence>
<evidence type="ECO:0000256" key="5">
    <source>
        <dbReference type="ARBA" id="ARBA00023136"/>
    </source>
</evidence>
<feature type="compositionally biased region" description="Basic residues" evidence="6">
    <location>
        <begin position="659"/>
        <end position="672"/>
    </location>
</feature>
<evidence type="ECO:0000256" key="2">
    <source>
        <dbReference type="ARBA" id="ARBA00022448"/>
    </source>
</evidence>
<dbReference type="Pfam" id="PF07690">
    <property type="entry name" value="MFS_1"/>
    <property type="match status" value="1"/>
</dbReference>
<feature type="transmembrane region" description="Helical" evidence="7">
    <location>
        <begin position="200"/>
        <end position="219"/>
    </location>
</feature>
<evidence type="ECO:0000313" key="8">
    <source>
        <dbReference type="EMBL" id="KAK9425458.1"/>
    </source>
</evidence>
<feature type="transmembrane region" description="Helical" evidence="7">
    <location>
        <begin position="231"/>
        <end position="252"/>
    </location>
</feature>